<dbReference type="InterPro" id="IPR047731">
    <property type="entry name" value="Zinc_ribbon_put"/>
</dbReference>
<dbReference type="RefSeq" id="WP_378016408.1">
    <property type="nucleotide sequence ID" value="NZ_JBHSKT010000003.1"/>
</dbReference>
<gene>
    <name evidence="4" type="ORF">ACFPIB_05375</name>
</gene>
<evidence type="ECO:0000256" key="1">
    <source>
        <dbReference type="SAM" id="MobiDB-lite"/>
    </source>
</evidence>
<dbReference type="NCBIfam" id="NF040506">
    <property type="entry name" value="PG0870_Nterm"/>
    <property type="match status" value="1"/>
</dbReference>
<sequence length="430" mass="48536">MATNHRFTLLPGSKKFLCPGCGKKRFVPFLDTTTGQHLPERYGRCDRAINCGYYLNPYSDGYAKEITDQESGQPTGTRKPDRPKLSSPQASPTPPPEPSFIPVEVMKQSRAGYQHNNFVLWLSTLFPAETVSQAIARYFIGTSKHWNGATVFWQIDQAGQIRSGKIMHYSPTTGKRTKEPFNHITWVHKALKLPNFELKQCYFGSHLLSQLNKPIALVESEKTAVIASIYLPEFIWLAVGSLTNLNPEKCRALSGRNVYLFPDLNGFELWSRKAKELSQQMPGTLFEVSDLLERNATGAEKASGLDLADYLLKYDLKTFSKQPAPTQQPKPLPAESEKGEKSEAPKTNIFLHPQQENESQPNGKNLELTSEPGKEFYRFTYSELCQAIGTDQANAKVKQYQELSEKYATCQTWSLHNCELLTTYYQSRAA</sequence>
<feature type="domain" description="DUF6371" evidence="2">
    <location>
        <begin position="116"/>
        <end position="264"/>
    </location>
</feature>
<evidence type="ECO:0000259" key="3">
    <source>
        <dbReference type="Pfam" id="PF21957"/>
    </source>
</evidence>
<evidence type="ECO:0000259" key="2">
    <source>
        <dbReference type="Pfam" id="PF19898"/>
    </source>
</evidence>
<keyword evidence="5" id="KW-1185">Reference proteome</keyword>
<proteinExistence type="predicted"/>
<evidence type="ECO:0000313" key="4">
    <source>
        <dbReference type="EMBL" id="MFC5270030.1"/>
    </source>
</evidence>
<evidence type="ECO:0000313" key="5">
    <source>
        <dbReference type="Proteomes" id="UP001596161"/>
    </source>
</evidence>
<feature type="domain" description="Zinc beta-ribbon finger putative" evidence="3">
    <location>
        <begin position="5"/>
        <end position="59"/>
    </location>
</feature>
<dbReference type="InterPro" id="IPR045951">
    <property type="entry name" value="DUF6371"/>
</dbReference>
<dbReference type="Pfam" id="PF21957">
    <property type="entry name" value="Zn_ribbon_16"/>
    <property type="match status" value="1"/>
</dbReference>
<protein>
    <submittedName>
        <fullName evidence="4">DUF6371 domain-containing protein</fullName>
    </submittedName>
</protein>
<dbReference type="Pfam" id="PF19898">
    <property type="entry name" value="DUF6371"/>
    <property type="match status" value="1"/>
</dbReference>
<dbReference type="Proteomes" id="UP001596161">
    <property type="component" value="Unassembled WGS sequence"/>
</dbReference>
<accession>A0ABW0EAE8</accession>
<organism evidence="4 5">
    <name type="scientific">Adhaeribacter terreus</name>
    <dbReference type="NCBI Taxonomy" id="529703"/>
    <lineage>
        <taxon>Bacteria</taxon>
        <taxon>Pseudomonadati</taxon>
        <taxon>Bacteroidota</taxon>
        <taxon>Cytophagia</taxon>
        <taxon>Cytophagales</taxon>
        <taxon>Hymenobacteraceae</taxon>
        <taxon>Adhaeribacter</taxon>
    </lineage>
</organism>
<name>A0ABW0EAE8_9BACT</name>
<feature type="region of interest" description="Disordered" evidence="1">
    <location>
        <begin position="321"/>
        <end position="343"/>
    </location>
</feature>
<dbReference type="EMBL" id="JBHSKT010000003">
    <property type="protein sequence ID" value="MFC5270030.1"/>
    <property type="molecule type" value="Genomic_DNA"/>
</dbReference>
<reference evidence="5" key="1">
    <citation type="journal article" date="2019" name="Int. J. Syst. Evol. Microbiol.">
        <title>The Global Catalogue of Microorganisms (GCM) 10K type strain sequencing project: providing services to taxonomists for standard genome sequencing and annotation.</title>
        <authorList>
            <consortium name="The Broad Institute Genomics Platform"/>
            <consortium name="The Broad Institute Genome Sequencing Center for Infectious Disease"/>
            <person name="Wu L."/>
            <person name="Ma J."/>
        </authorList>
    </citation>
    <scope>NUCLEOTIDE SEQUENCE [LARGE SCALE GENOMIC DNA]</scope>
    <source>
        <strain evidence="5">KACC 12602</strain>
    </source>
</reference>
<feature type="region of interest" description="Disordered" evidence="1">
    <location>
        <begin position="67"/>
        <end position="101"/>
    </location>
</feature>
<comment type="caution">
    <text evidence="4">The sequence shown here is derived from an EMBL/GenBank/DDBJ whole genome shotgun (WGS) entry which is preliminary data.</text>
</comment>